<dbReference type="InterPro" id="IPR017972">
    <property type="entry name" value="Cyt_P450_CS"/>
</dbReference>
<reference evidence="9 10" key="1">
    <citation type="submission" date="2024-04" db="EMBL/GenBank/DDBJ databases">
        <title>Novel species of the genus Ideonella isolated from streams.</title>
        <authorList>
            <person name="Lu H."/>
        </authorList>
    </citation>
    <scope>NUCLEOTIDE SEQUENCE [LARGE SCALE GENOMIC DNA]</scope>
    <source>
        <strain evidence="9 10">DXS22W</strain>
    </source>
</reference>
<proteinExistence type="inferred from homology"/>
<evidence type="ECO:0000256" key="5">
    <source>
        <dbReference type="ARBA" id="ARBA00023004"/>
    </source>
</evidence>
<keyword evidence="6 7" id="KW-0503">Monooxygenase</keyword>
<organism evidence="9 10">
    <name type="scientific">Pseudaquabacterium inlustre</name>
    <dbReference type="NCBI Taxonomy" id="2984192"/>
    <lineage>
        <taxon>Bacteria</taxon>
        <taxon>Pseudomonadati</taxon>
        <taxon>Pseudomonadota</taxon>
        <taxon>Betaproteobacteria</taxon>
        <taxon>Burkholderiales</taxon>
        <taxon>Sphaerotilaceae</taxon>
        <taxon>Pseudaquabacterium</taxon>
    </lineage>
</organism>
<dbReference type="Gene3D" id="1.10.630.10">
    <property type="entry name" value="Cytochrome P450"/>
    <property type="match status" value="1"/>
</dbReference>
<dbReference type="Pfam" id="PF00067">
    <property type="entry name" value="p450"/>
    <property type="match status" value="1"/>
</dbReference>
<comment type="similarity">
    <text evidence="1 7">Belongs to the cytochrome P450 family.</text>
</comment>
<feature type="region of interest" description="Disordered" evidence="8">
    <location>
        <begin position="1"/>
        <end position="33"/>
    </location>
</feature>
<evidence type="ECO:0000256" key="7">
    <source>
        <dbReference type="RuleBase" id="RU000461"/>
    </source>
</evidence>
<evidence type="ECO:0000256" key="2">
    <source>
        <dbReference type="ARBA" id="ARBA00022617"/>
    </source>
</evidence>
<evidence type="ECO:0000256" key="8">
    <source>
        <dbReference type="SAM" id="MobiDB-lite"/>
    </source>
</evidence>
<accession>A0ABU9CJ56</accession>
<evidence type="ECO:0000313" key="9">
    <source>
        <dbReference type="EMBL" id="MEK8051693.1"/>
    </source>
</evidence>
<evidence type="ECO:0000256" key="3">
    <source>
        <dbReference type="ARBA" id="ARBA00022723"/>
    </source>
</evidence>
<dbReference type="EMBL" id="JBBUTH010000008">
    <property type="protein sequence ID" value="MEK8051693.1"/>
    <property type="molecule type" value="Genomic_DNA"/>
</dbReference>
<name>A0ABU9CJ56_9BURK</name>
<dbReference type="PANTHER" id="PTHR24291:SF50">
    <property type="entry name" value="BIFUNCTIONAL ALBAFLAVENONE MONOOXYGENASE_TERPENE SYNTHASE"/>
    <property type="match status" value="1"/>
</dbReference>
<keyword evidence="4 7" id="KW-0560">Oxidoreductase</keyword>
<protein>
    <submittedName>
        <fullName evidence="9">Cytochrome P450</fullName>
    </submittedName>
</protein>
<dbReference type="PRINTS" id="PR00465">
    <property type="entry name" value="EP450IV"/>
</dbReference>
<sequence>MNPHASLPSPHRSDAAAAPSAPPAARPPGPPTPWWGLGTMRAMRADYLGFVTRLQRQHGDVTFMQLVHEQAYDLFAPELIRQVLVDQHEQLQRWERGPEVFAELVGQNVLVTEGATWQRQRRMLQPGFTPRRVAGYGRLMVDAARHALDMAVMPGADRADVDMDALFTRLTMDVILRTLFGAAATARESADAAWAVKTANATAMREMFWPVTLPDWLPLPGKADKRRAIDILHSLVRRHIARRQAAPADPAPADDLLAMLLAVRDDHGAGLDPQELMDQCLVTFTAGHDTTASALLWWSAMLAHHPEAAARAQAEVDALLAGRDPTADDLPQLAWLGATLKETLRLYPPLGALMTRRTRAPVQAGPWTIPAGALVRISPWVVQRDARWFPDPETFRPERFLPVDRGGDAPPPRGAWLPFGTGPRVCIGQHFALLEMTLVAAMLLQRYRLAPISGQPLGAPEMQVTLRPAGGLRLQLSRR</sequence>
<feature type="compositionally biased region" description="Pro residues" evidence="8">
    <location>
        <begin position="20"/>
        <end position="33"/>
    </location>
</feature>
<keyword evidence="2 7" id="KW-0349">Heme</keyword>
<dbReference type="InterPro" id="IPR036396">
    <property type="entry name" value="Cyt_P450_sf"/>
</dbReference>
<keyword evidence="10" id="KW-1185">Reference proteome</keyword>
<dbReference type="Proteomes" id="UP001365405">
    <property type="component" value="Unassembled WGS sequence"/>
</dbReference>
<keyword evidence="5 7" id="KW-0408">Iron</keyword>
<dbReference type="InterPro" id="IPR050196">
    <property type="entry name" value="Cytochrome_P450_Monoox"/>
</dbReference>
<dbReference type="InterPro" id="IPR002403">
    <property type="entry name" value="Cyt_P450_E_grp-IV"/>
</dbReference>
<dbReference type="InterPro" id="IPR001128">
    <property type="entry name" value="Cyt_P450"/>
</dbReference>
<dbReference type="RefSeq" id="WP_341411391.1">
    <property type="nucleotide sequence ID" value="NZ_JBBUTH010000008.1"/>
</dbReference>
<dbReference type="SUPFAM" id="SSF48264">
    <property type="entry name" value="Cytochrome P450"/>
    <property type="match status" value="1"/>
</dbReference>
<dbReference type="PRINTS" id="PR00385">
    <property type="entry name" value="P450"/>
</dbReference>
<dbReference type="PROSITE" id="PS00086">
    <property type="entry name" value="CYTOCHROME_P450"/>
    <property type="match status" value="1"/>
</dbReference>
<evidence type="ECO:0000256" key="1">
    <source>
        <dbReference type="ARBA" id="ARBA00010617"/>
    </source>
</evidence>
<evidence type="ECO:0000313" key="10">
    <source>
        <dbReference type="Proteomes" id="UP001365405"/>
    </source>
</evidence>
<evidence type="ECO:0000256" key="6">
    <source>
        <dbReference type="ARBA" id="ARBA00023033"/>
    </source>
</evidence>
<gene>
    <name evidence="9" type="ORF">AACH10_15690</name>
</gene>
<comment type="caution">
    <text evidence="9">The sequence shown here is derived from an EMBL/GenBank/DDBJ whole genome shotgun (WGS) entry which is preliminary data.</text>
</comment>
<dbReference type="PANTHER" id="PTHR24291">
    <property type="entry name" value="CYTOCHROME P450 FAMILY 4"/>
    <property type="match status" value="1"/>
</dbReference>
<evidence type="ECO:0000256" key="4">
    <source>
        <dbReference type="ARBA" id="ARBA00023002"/>
    </source>
</evidence>
<keyword evidence="3 7" id="KW-0479">Metal-binding</keyword>